<evidence type="ECO:0000313" key="5">
    <source>
        <dbReference type="Proteomes" id="UP001302321"/>
    </source>
</evidence>
<evidence type="ECO:0000256" key="1">
    <source>
        <dbReference type="ARBA" id="ARBA00005564"/>
    </source>
</evidence>
<dbReference type="InterPro" id="IPR050282">
    <property type="entry name" value="Cycloisomerase_2"/>
</dbReference>
<name>A0AAN6WC08_9PEZI</name>
<organism evidence="4 5">
    <name type="scientific">Triangularia setosa</name>
    <dbReference type="NCBI Taxonomy" id="2587417"/>
    <lineage>
        <taxon>Eukaryota</taxon>
        <taxon>Fungi</taxon>
        <taxon>Dikarya</taxon>
        <taxon>Ascomycota</taxon>
        <taxon>Pezizomycotina</taxon>
        <taxon>Sordariomycetes</taxon>
        <taxon>Sordariomycetidae</taxon>
        <taxon>Sordariales</taxon>
        <taxon>Podosporaceae</taxon>
        <taxon>Triangularia</taxon>
    </lineage>
</organism>
<dbReference type="PANTHER" id="PTHR30344:SF1">
    <property type="entry name" value="6-PHOSPHOGLUCONOLACTONASE"/>
    <property type="match status" value="1"/>
</dbReference>
<sequence length="389" mass="41939">MRATHRITVALSASFSLASAACSKPSFLYVSSYAGGITTFKLGSKGLEHVGAISQICGTHPSWQTLVGEDQYYCTNENFDDGNGTFTSAKLNADGTLAFLGNISTHGGPVHIALYGEKGSGVATANYGTGTVDAFDISDPSLPKPLQTERFPVTPDNRTGQEQSRPHQGVLDPTGNFIVFPDLGWDLLRIYKVDKSSLQLTSKTAHELDRGTGPRHGIFLKTDSKTFFYVASELANTILGFGVTYNGDELSFSQVFNDTSHGNGEVPPPQTRAGELLLSPDNKFLTVSSRLGLTDTFTLTNGTTVPSDSLITFSIDTQTGKLTRVQKAPSGGNFPRHFTFNKAGTRIAVVSQVDHWLTIFERDVATGKIGKTLAQAAMETECNHILWKE</sequence>
<dbReference type="Proteomes" id="UP001302321">
    <property type="component" value="Unassembled WGS sequence"/>
</dbReference>
<dbReference type="PANTHER" id="PTHR30344">
    <property type="entry name" value="6-PHOSPHOGLUCONOLACTONASE-RELATED"/>
    <property type="match status" value="1"/>
</dbReference>
<comment type="similarity">
    <text evidence="1">Belongs to the cycloisomerase 2 family.</text>
</comment>
<dbReference type="AlphaFoldDB" id="A0AAN6WC08"/>
<keyword evidence="5" id="KW-1185">Reference proteome</keyword>
<feature type="signal peptide" evidence="3">
    <location>
        <begin position="1"/>
        <end position="20"/>
    </location>
</feature>
<proteinExistence type="inferred from homology"/>
<dbReference type="InterPro" id="IPR011048">
    <property type="entry name" value="Haem_d1_sf"/>
</dbReference>
<keyword evidence="3" id="KW-0732">Signal</keyword>
<feature type="chain" id="PRO_5042906965" evidence="3">
    <location>
        <begin position="21"/>
        <end position="389"/>
    </location>
</feature>
<dbReference type="SUPFAM" id="SSF51004">
    <property type="entry name" value="C-terminal (heme d1) domain of cytochrome cd1-nitrite reductase"/>
    <property type="match status" value="1"/>
</dbReference>
<dbReference type="EMBL" id="MU866121">
    <property type="protein sequence ID" value="KAK4179209.1"/>
    <property type="molecule type" value="Genomic_DNA"/>
</dbReference>
<dbReference type="InterPro" id="IPR019405">
    <property type="entry name" value="Lactonase_7-beta_prop"/>
</dbReference>
<evidence type="ECO:0000256" key="3">
    <source>
        <dbReference type="SAM" id="SignalP"/>
    </source>
</evidence>
<dbReference type="Gene3D" id="2.130.10.10">
    <property type="entry name" value="YVTN repeat-like/Quinoprotein amine dehydrogenase"/>
    <property type="match status" value="1"/>
</dbReference>
<dbReference type="PROSITE" id="PS51257">
    <property type="entry name" value="PROKAR_LIPOPROTEIN"/>
    <property type="match status" value="1"/>
</dbReference>
<gene>
    <name evidence="4" type="ORF">QBC36DRAFT_323015</name>
</gene>
<reference evidence="4" key="1">
    <citation type="journal article" date="2023" name="Mol. Phylogenet. Evol.">
        <title>Genome-scale phylogeny and comparative genomics of the fungal order Sordariales.</title>
        <authorList>
            <person name="Hensen N."/>
            <person name="Bonometti L."/>
            <person name="Westerberg I."/>
            <person name="Brannstrom I.O."/>
            <person name="Guillou S."/>
            <person name="Cros-Aarteil S."/>
            <person name="Calhoun S."/>
            <person name="Haridas S."/>
            <person name="Kuo A."/>
            <person name="Mondo S."/>
            <person name="Pangilinan J."/>
            <person name="Riley R."/>
            <person name="LaButti K."/>
            <person name="Andreopoulos B."/>
            <person name="Lipzen A."/>
            <person name="Chen C."/>
            <person name="Yan M."/>
            <person name="Daum C."/>
            <person name="Ng V."/>
            <person name="Clum A."/>
            <person name="Steindorff A."/>
            <person name="Ohm R.A."/>
            <person name="Martin F."/>
            <person name="Silar P."/>
            <person name="Natvig D.O."/>
            <person name="Lalanne C."/>
            <person name="Gautier V."/>
            <person name="Ament-Velasquez S.L."/>
            <person name="Kruys A."/>
            <person name="Hutchinson M.I."/>
            <person name="Powell A.J."/>
            <person name="Barry K."/>
            <person name="Miller A.N."/>
            <person name="Grigoriev I.V."/>
            <person name="Debuchy R."/>
            <person name="Gladieux P."/>
            <person name="Hiltunen Thoren M."/>
            <person name="Johannesson H."/>
        </authorList>
    </citation>
    <scope>NUCLEOTIDE SEQUENCE</scope>
    <source>
        <strain evidence="4">CBS 892.96</strain>
    </source>
</reference>
<dbReference type="InterPro" id="IPR015943">
    <property type="entry name" value="WD40/YVTN_repeat-like_dom_sf"/>
</dbReference>
<evidence type="ECO:0000256" key="2">
    <source>
        <dbReference type="SAM" id="MobiDB-lite"/>
    </source>
</evidence>
<accession>A0AAN6WC08</accession>
<feature type="region of interest" description="Disordered" evidence="2">
    <location>
        <begin position="143"/>
        <end position="170"/>
    </location>
</feature>
<evidence type="ECO:0000313" key="4">
    <source>
        <dbReference type="EMBL" id="KAK4179209.1"/>
    </source>
</evidence>
<dbReference type="GO" id="GO:0017057">
    <property type="term" value="F:6-phosphogluconolactonase activity"/>
    <property type="evidence" value="ECO:0007669"/>
    <property type="project" value="TreeGrafter"/>
</dbReference>
<reference evidence="4" key="2">
    <citation type="submission" date="2023-05" db="EMBL/GenBank/DDBJ databases">
        <authorList>
            <consortium name="Lawrence Berkeley National Laboratory"/>
            <person name="Steindorff A."/>
            <person name="Hensen N."/>
            <person name="Bonometti L."/>
            <person name="Westerberg I."/>
            <person name="Brannstrom I.O."/>
            <person name="Guillou S."/>
            <person name="Cros-Aarteil S."/>
            <person name="Calhoun S."/>
            <person name="Haridas S."/>
            <person name="Kuo A."/>
            <person name="Mondo S."/>
            <person name="Pangilinan J."/>
            <person name="Riley R."/>
            <person name="Labutti K."/>
            <person name="Andreopoulos B."/>
            <person name="Lipzen A."/>
            <person name="Chen C."/>
            <person name="Yanf M."/>
            <person name="Daum C."/>
            <person name="Ng V."/>
            <person name="Clum A."/>
            <person name="Ohm R."/>
            <person name="Martin F."/>
            <person name="Silar P."/>
            <person name="Natvig D."/>
            <person name="Lalanne C."/>
            <person name="Gautier V."/>
            <person name="Ament-Velasquez S.L."/>
            <person name="Kruys A."/>
            <person name="Hutchinson M.I."/>
            <person name="Powell A.J."/>
            <person name="Barry K."/>
            <person name="Miller A.N."/>
            <person name="Grigoriev I.V."/>
            <person name="Debuchy R."/>
            <person name="Gladieux P."/>
            <person name="Thoren M.H."/>
            <person name="Johannesson H."/>
        </authorList>
    </citation>
    <scope>NUCLEOTIDE SEQUENCE</scope>
    <source>
        <strain evidence="4">CBS 892.96</strain>
    </source>
</reference>
<comment type="caution">
    <text evidence="4">The sequence shown here is derived from an EMBL/GenBank/DDBJ whole genome shotgun (WGS) entry which is preliminary data.</text>
</comment>
<protein>
    <submittedName>
        <fullName evidence="4">Lactonase, 7-bladed beta-propeller-domain-containing protein</fullName>
    </submittedName>
</protein>
<dbReference type="Pfam" id="PF10282">
    <property type="entry name" value="Lactonase"/>
    <property type="match status" value="1"/>
</dbReference>